<sequence length="381" mass="41962">MRILSAILGGLLLSASASAQDQNHLIWTESQLAELQQLVEARPSEGLENCVITAFDQPNSATDPNRRSRLATVAANELMMAHLEGCSPSAARSQWRIGSDDAKIDTRSLLMQALVRDDLTAYFNALRPRNPHYRALREAYATEADGEKRATLAVNLERWRWMPLIMGEKYLLVNAASFEATLWENGEAVRTWPVIVGKARTPTPIFDATVSGAILNPWWEIPTSIVAEGIGSMVRNNPARARSRGYVYQDGRYRQRPGPGNALGQMKLVMPNAYSVYLHDTPNKNLFSEEVRTFSHGCIRVGGAIDLVKTLLAGSATAEEVDDILASRKTTRLSTTKPIPIYIAYFTAEGASDGTVSYFPDVYGRDNLELAQNERATACAA</sequence>
<dbReference type="Pfam" id="PF03734">
    <property type="entry name" value="YkuD"/>
    <property type="match status" value="1"/>
</dbReference>
<feature type="signal peptide" evidence="8">
    <location>
        <begin position="1"/>
        <end position="19"/>
    </location>
</feature>
<dbReference type="CDD" id="cd16913">
    <property type="entry name" value="YkuD_like"/>
    <property type="match status" value="1"/>
</dbReference>
<organism evidence="10 11">
    <name type="scientific">Parasphingorhabdus flavimaris</name>
    <dbReference type="NCBI Taxonomy" id="266812"/>
    <lineage>
        <taxon>Bacteria</taxon>
        <taxon>Pseudomonadati</taxon>
        <taxon>Pseudomonadota</taxon>
        <taxon>Alphaproteobacteria</taxon>
        <taxon>Sphingomonadales</taxon>
        <taxon>Sphingomonadaceae</taxon>
        <taxon>Parasphingorhabdus</taxon>
    </lineage>
</organism>
<dbReference type="EMBL" id="JABWMH010000001">
    <property type="protein sequence ID" value="NVD26943.1"/>
    <property type="molecule type" value="Genomic_DNA"/>
</dbReference>
<dbReference type="InterPro" id="IPR045380">
    <property type="entry name" value="LD_TPept_scaffold_dom"/>
</dbReference>
<evidence type="ECO:0000256" key="1">
    <source>
        <dbReference type="ARBA" id="ARBA00004752"/>
    </source>
</evidence>
<evidence type="ECO:0000256" key="2">
    <source>
        <dbReference type="ARBA" id="ARBA00005992"/>
    </source>
</evidence>
<keyword evidence="4 7" id="KW-0133">Cell shape</keyword>
<keyword evidence="3" id="KW-0808">Transferase</keyword>
<evidence type="ECO:0000256" key="8">
    <source>
        <dbReference type="SAM" id="SignalP"/>
    </source>
</evidence>
<keyword evidence="8" id="KW-0732">Signal</keyword>
<dbReference type="Gene3D" id="2.40.440.10">
    <property type="entry name" value="L,D-transpeptidase catalytic domain-like"/>
    <property type="match status" value="1"/>
</dbReference>
<proteinExistence type="inferred from homology"/>
<evidence type="ECO:0000256" key="4">
    <source>
        <dbReference type="ARBA" id="ARBA00022960"/>
    </source>
</evidence>
<evidence type="ECO:0000256" key="7">
    <source>
        <dbReference type="PROSITE-ProRule" id="PRU01373"/>
    </source>
</evidence>
<protein>
    <submittedName>
        <fullName evidence="10">L,D-transpeptidase family protein</fullName>
    </submittedName>
</protein>
<comment type="similarity">
    <text evidence="2">Belongs to the YkuD family.</text>
</comment>
<dbReference type="InterPro" id="IPR052905">
    <property type="entry name" value="LD-transpeptidase_YkuD-like"/>
</dbReference>
<dbReference type="InterPro" id="IPR038063">
    <property type="entry name" value="Transpep_catalytic_dom"/>
</dbReference>
<keyword evidence="6 7" id="KW-0961">Cell wall biogenesis/degradation</keyword>
<name>A0ABX2MZS9_9SPHN</name>
<dbReference type="PANTHER" id="PTHR41533">
    <property type="entry name" value="L,D-TRANSPEPTIDASE HI_1667-RELATED"/>
    <property type="match status" value="1"/>
</dbReference>
<evidence type="ECO:0000313" key="11">
    <source>
        <dbReference type="Proteomes" id="UP000652427"/>
    </source>
</evidence>
<comment type="pathway">
    <text evidence="1 7">Cell wall biogenesis; peptidoglycan biosynthesis.</text>
</comment>
<feature type="active site" description="Proton donor/acceptor" evidence="7">
    <location>
        <position position="279"/>
    </location>
</feature>
<evidence type="ECO:0000259" key="9">
    <source>
        <dbReference type="PROSITE" id="PS52029"/>
    </source>
</evidence>
<dbReference type="Pfam" id="PF20142">
    <property type="entry name" value="Scaffold"/>
    <property type="match status" value="1"/>
</dbReference>
<keyword evidence="11" id="KW-1185">Reference proteome</keyword>
<dbReference type="Proteomes" id="UP000652427">
    <property type="component" value="Unassembled WGS sequence"/>
</dbReference>
<keyword evidence="5 7" id="KW-0573">Peptidoglycan synthesis</keyword>
<dbReference type="PANTHER" id="PTHR41533:SF2">
    <property type="entry name" value="BLR7131 PROTEIN"/>
    <property type="match status" value="1"/>
</dbReference>
<feature type="active site" description="Nucleophile" evidence="7">
    <location>
        <position position="298"/>
    </location>
</feature>
<evidence type="ECO:0000256" key="3">
    <source>
        <dbReference type="ARBA" id="ARBA00022679"/>
    </source>
</evidence>
<feature type="domain" description="L,D-TPase catalytic" evidence="9">
    <location>
        <begin position="169"/>
        <end position="320"/>
    </location>
</feature>
<comment type="caution">
    <text evidence="10">The sequence shown here is derived from an EMBL/GenBank/DDBJ whole genome shotgun (WGS) entry which is preliminary data.</text>
</comment>
<evidence type="ECO:0000256" key="5">
    <source>
        <dbReference type="ARBA" id="ARBA00022984"/>
    </source>
</evidence>
<dbReference type="PROSITE" id="PS52029">
    <property type="entry name" value="LD_TPASE"/>
    <property type="match status" value="1"/>
</dbReference>
<dbReference type="SUPFAM" id="SSF141523">
    <property type="entry name" value="L,D-transpeptidase catalytic domain-like"/>
    <property type="match status" value="1"/>
</dbReference>
<gene>
    <name evidence="10" type="ORF">HUO14_03350</name>
</gene>
<evidence type="ECO:0000256" key="6">
    <source>
        <dbReference type="ARBA" id="ARBA00023316"/>
    </source>
</evidence>
<dbReference type="RefSeq" id="WP_176278450.1">
    <property type="nucleotide sequence ID" value="NZ_JABWMH010000001.1"/>
</dbReference>
<feature type="chain" id="PRO_5047190500" evidence="8">
    <location>
        <begin position="20"/>
        <end position="381"/>
    </location>
</feature>
<evidence type="ECO:0000313" key="10">
    <source>
        <dbReference type="EMBL" id="NVD26943.1"/>
    </source>
</evidence>
<accession>A0ABX2MZS9</accession>
<dbReference type="InterPro" id="IPR005490">
    <property type="entry name" value="LD_TPept_cat_dom"/>
</dbReference>
<reference evidence="10 11" key="1">
    <citation type="submission" date="2020-06" db="EMBL/GenBank/DDBJ databases">
        <authorList>
            <person name="Kim S.-J."/>
            <person name="Park S.-J."/>
        </authorList>
    </citation>
    <scope>NUCLEOTIDE SEQUENCE [LARGE SCALE GENOMIC DNA]</scope>
    <source>
        <strain evidence="10 11">SW-151</strain>
    </source>
</reference>